<dbReference type="InterPro" id="IPR013419">
    <property type="entry name" value="CRISPR-assoc_prot_Cas7/Csh2"/>
</dbReference>
<dbReference type="Pfam" id="PF05107">
    <property type="entry name" value="Cas_Cas7"/>
    <property type="match status" value="1"/>
</dbReference>
<dbReference type="AlphaFoldDB" id="A0A1H2XDZ5"/>
<name>A0A1H2XDZ5_9FIRM</name>
<organism evidence="1 2">
    <name type="scientific">Tepidimicrobium xylanilyticum</name>
    <dbReference type="NCBI Taxonomy" id="1123352"/>
    <lineage>
        <taxon>Bacteria</taxon>
        <taxon>Bacillati</taxon>
        <taxon>Bacillota</taxon>
        <taxon>Tissierellia</taxon>
        <taxon>Tissierellales</taxon>
        <taxon>Tepidimicrobiaceae</taxon>
        <taxon>Tepidimicrobium</taxon>
    </lineage>
</organism>
<dbReference type="NCBIfam" id="TIGR02590">
    <property type="entry name" value="cas_Csh2"/>
    <property type="match status" value="1"/>
</dbReference>
<keyword evidence="2" id="KW-1185">Reference proteome</keyword>
<protein>
    <submittedName>
        <fullName evidence="1">CRISPR-associated protein, Csh2 family</fullName>
    </submittedName>
</protein>
<accession>A0A1H2XDZ5</accession>
<evidence type="ECO:0000313" key="1">
    <source>
        <dbReference type="EMBL" id="SDW90489.1"/>
    </source>
</evidence>
<dbReference type="EMBL" id="FNNG01000005">
    <property type="protein sequence ID" value="SDW90489.1"/>
    <property type="molecule type" value="Genomic_DNA"/>
</dbReference>
<dbReference type="NCBIfam" id="TIGR01595">
    <property type="entry name" value="cas_CT1132"/>
    <property type="match status" value="1"/>
</dbReference>
<proteinExistence type="predicted"/>
<gene>
    <name evidence="1" type="ORF">SAMN05660923_01405</name>
</gene>
<dbReference type="GO" id="GO:0043571">
    <property type="term" value="P:maintenance of CRISPR repeat elements"/>
    <property type="evidence" value="ECO:0007669"/>
    <property type="project" value="InterPro"/>
</dbReference>
<evidence type="ECO:0000313" key="2">
    <source>
        <dbReference type="Proteomes" id="UP000198828"/>
    </source>
</evidence>
<reference evidence="1 2" key="1">
    <citation type="submission" date="2016-10" db="EMBL/GenBank/DDBJ databases">
        <authorList>
            <person name="de Groot N.N."/>
        </authorList>
    </citation>
    <scope>NUCLEOTIDE SEQUENCE [LARGE SCALE GENOMIC DNA]</scope>
    <source>
        <strain evidence="1 2">DSM 23310</strain>
    </source>
</reference>
<dbReference type="Proteomes" id="UP000198828">
    <property type="component" value="Unassembled WGS sequence"/>
</dbReference>
<sequence length="313" mass="35673">MLNNSDLLFIYDAKLTNPNGDADDENKPRMDYETSTNLVSDVRLKRYIRDYLVDRGFEVFVAQPEGRVVTATQRIEGIFEKFNGNVNLNKLTDDQIGWLLNQLIDVRLFGATMPIKSADSKGSSITFTGPVQFSWGYSLNPAILVESNTITSRFSSEADKATTMGKDYRLYYSLIAFSGVISGNRAKHTKMNENDLNVLEEALIKAIPLMATRSKIGQYPRLYLRIEYNSNEFLIGDLRDYIPRIKNVNVRNITEYILDLEQLKTVLERHIDRINSISYWHHDQLQIKTGLGSGTLENIMGDKLSSKLKKLPL</sequence>
<dbReference type="RefSeq" id="WP_200773688.1">
    <property type="nucleotide sequence ID" value="NZ_FNNG01000005.1"/>
</dbReference>
<dbReference type="InterPro" id="IPR006482">
    <property type="entry name" value="Cas7_Csh2/Csh2"/>
</dbReference>